<gene>
    <name evidence="1" type="ORF">EVAR_49656_1</name>
</gene>
<sequence>MNYSHERVFPDRGRCERLHSDADARSGKHNERLISAADIGVYKHSDGDSDRELSCGNIILAPRFAVVTAVTFNVIQRLWD</sequence>
<keyword evidence="2" id="KW-1185">Reference proteome</keyword>
<evidence type="ECO:0000313" key="1">
    <source>
        <dbReference type="EMBL" id="GBP72091.1"/>
    </source>
</evidence>
<dbReference type="AlphaFoldDB" id="A0A4C1Y762"/>
<dbReference type="Proteomes" id="UP000299102">
    <property type="component" value="Unassembled WGS sequence"/>
</dbReference>
<reference evidence="1 2" key="1">
    <citation type="journal article" date="2019" name="Commun. Biol.">
        <title>The bagworm genome reveals a unique fibroin gene that provides high tensile strength.</title>
        <authorList>
            <person name="Kono N."/>
            <person name="Nakamura H."/>
            <person name="Ohtoshi R."/>
            <person name="Tomita M."/>
            <person name="Numata K."/>
            <person name="Arakawa K."/>
        </authorList>
    </citation>
    <scope>NUCLEOTIDE SEQUENCE [LARGE SCALE GENOMIC DNA]</scope>
</reference>
<name>A0A4C1Y762_EUMVA</name>
<comment type="caution">
    <text evidence="1">The sequence shown here is derived from an EMBL/GenBank/DDBJ whole genome shotgun (WGS) entry which is preliminary data.</text>
</comment>
<protein>
    <submittedName>
        <fullName evidence="1">Uncharacterized protein</fullName>
    </submittedName>
</protein>
<accession>A0A4C1Y762</accession>
<dbReference type="EMBL" id="BGZK01001132">
    <property type="protein sequence ID" value="GBP72091.1"/>
    <property type="molecule type" value="Genomic_DNA"/>
</dbReference>
<organism evidence="1 2">
    <name type="scientific">Eumeta variegata</name>
    <name type="common">Bagworm moth</name>
    <name type="synonym">Eumeta japonica</name>
    <dbReference type="NCBI Taxonomy" id="151549"/>
    <lineage>
        <taxon>Eukaryota</taxon>
        <taxon>Metazoa</taxon>
        <taxon>Ecdysozoa</taxon>
        <taxon>Arthropoda</taxon>
        <taxon>Hexapoda</taxon>
        <taxon>Insecta</taxon>
        <taxon>Pterygota</taxon>
        <taxon>Neoptera</taxon>
        <taxon>Endopterygota</taxon>
        <taxon>Lepidoptera</taxon>
        <taxon>Glossata</taxon>
        <taxon>Ditrysia</taxon>
        <taxon>Tineoidea</taxon>
        <taxon>Psychidae</taxon>
        <taxon>Oiketicinae</taxon>
        <taxon>Eumeta</taxon>
    </lineage>
</organism>
<evidence type="ECO:0000313" key="2">
    <source>
        <dbReference type="Proteomes" id="UP000299102"/>
    </source>
</evidence>
<proteinExistence type="predicted"/>